<feature type="transmembrane region" description="Helical" evidence="1">
    <location>
        <begin position="43"/>
        <end position="64"/>
    </location>
</feature>
<keyword evidence="1" id="KW-0812">Transmembrane</keyword>
<dbReference type="AlphaFoldDB" id="A0A5R8LY83"/>
<accession>A0A5R8LY83</accession>
<keyword evidence="1" id="KW-0472">Membrane</keyword>
<evidence type="ECO:0000256" key="1">
    <source>
        <dbReference type="SAM" id="Phobius"/>
    </source>
</evidence>
<dbReference type="RefSeq" id="WP_152662804.1">
    <property type="nucleotide sequence ID" value="NZ_CABMJL010000023.1"/>
</dbReference>
<sequence>MTIIVVFVAFLIQWITVSVFGVSEASSAIFLIPSQGYSPYTQVSILANAVFFVIIIGVLSIIVVKKDEI</sequence>
<protein>
    <submittedName>
        <fullName evidence="2">Uncharacterized protein</fullName>
    </submittedName>
</protein>
<comment type="caution">
    <text evidence="2">The sequence shown here is derived from an EMBL/GenBank/DDBJ whole genome shotgun (WGS) entry which is preliminary data.</text>
</comment>
<dbReference type="EMBL" id="VBWN01000003">
    <property type="protein sequence ID" value="TLF42352.1"/>
    <property type="molecule type" value="Genomic_DNA"/>
</dbReference>
<reference evidence="2 3" key="1">
    <citation type="submission" date="2019-05" db="EMBL/GenBank/DDBJ databases">
        <title>Genome-based reclassification of Lactobacillus casei as Lactobacillus casei subsp. casei. subsp.nov., description of Lactobacillus casei subsp. zeae subsp. nov., and emended description of Lactobacillus casei.</title>
        <authorList>
            <person name="Huang C.-H."/>
        </authorList>
    </citation>
    <scope>NUCLEOTIDE SEQUENCE [LARGE SCALE GENOMIC DNA]</scope>
    <source>
        <strain evidence="2 3">CRBIP24.58</strain>
    </source>
</reference>
<gene>
    <name evidence="2" type="ORF">FEI14_05520</name>
</gene>
<keyword evidence="1" id="KW-1133">Transmembrane helix</keyword>
<organism evidence="2 3">
    <name type="scientific">Lacticaseibacillus zeae</name>
    <name type="common">Lactobacillus zeae</name>
    <dbReference type="NCBI Taxonomy" id="57037"/>
    <lineage>
        <taxon>Bacteria</taxon>
        <taxon>Bacillati</taxon>
        <taxon>Bacillota</taxon>
        <taxon>Bacilli</taxon>
        <taxon>Lactobacillales</taxon>
        <taxon>Lactobacillaceae</taxon>
        <taxon>Lacticaseibacillus</taxon>
    </lineage>
</organism>
<proteinExistence type="predicted"/>
<name>A0A5R8LY83_LACZE</name>
<evidence type="ECO:0000313" key="2">
    <source>
        <dbReference type="EMBL" id="TLF42352.1"/>
    </source>
</evidence>
<dbReference type="Proteomes" id="UP000307781">
    <property type="component" value="Unassembled WGS sequence"/>
</dbReference>
<evidence type="ECO:0000313" key="3">
    <source>
        <dbReference type="Proteomes" id="UP000307781"/>
    </source>
</evidence>